<dbReference type="AlphaFoldDB" id="A0A7S3CE35"/>
<name>A0A7S3CE35_9CHLO</name>
<gene>
    <name evidence="3" type="ORF">CROS1456_LOCUS6252</name>
</gene>
<keyword evidence="1" id="KW-0677">Repeat</keyword>
<dbReference type="PANTHER" id="PTHR23084">
    <property type="entry name" value="PHOSPHATIDYLINOSITOL-4-PHOSPHATE 5-KINASE RELATED"/>
    <property type="match status" value="1"/>
</dbReference>
<dbReference type="EMBL" id="HBHZ01008068">
    <property type="protein sequence ID" value="CAE0193162.1"/>
    <property type="molecule type" value="Transcribed_RNA"/>
</dbReference>
<dbReference type="GO" id="GO:0016020">
    <property type="term" value="C:membrane"/>
    <property type="evidence" value="ECO:0007669"/>
    <property type="project" value="UniProtKB-ARBA"/>
</dbReference>
<dbReference type="InterPro" id="IPR003409">
    <property type="entry name" value="MORN"/>
</dbReference>
<evidence type="ECO:0000313" key="3">
    <source>
        <dbReference type="EMBL" id="CAE0193162.1"/>
    </source>
</evidence>
<feature type="region of interest" description="Disordered" evidence="2">
    <location>
        <begin position="47"/>
        <end position="105"/>
    </location>
</feature>
<evidence type="ECO:0000256" key="2">
    <source>
        <dbReference type="SAM" id="MobiDB-lite"/>
    </source>
</evidence>
<evidence type="ECO:0000256" key="1">
    <source>
        <dbReference type="ARBA" id="ARBA00022737"/>
    </source>
</evidence>
<dbReference type="SUPFAM" id="SSF82185">
    <property type="entry name" value="Histone H3 K4-specific methyltransferase SET7/9 N-terminal domain"/>
    <property type="match status" value="1"/>
</dbReference>
<dbReference type="Pfam" id="PF02493">
    <property type="entry name" value="MORN"/>
    <property type="match status" value="3"/>
</dbReference>
<dbReference type="Gene3D" id="2.20.110.10">
    <property type="entry name" value="Histone H3 K4-specific methyltransferase SET7/9 N-terminal domain"/>
    <property type="match status" value="2"/>
</dbReference>
<protein>
    <submittedName>
        <fullName evidence="3">Uncharacterized protein</fullName>
    </submittedName>
</protein>
<dbReference type="SMART" id="SM00698">
    <property type="entry name" value="MORN"/>
    <property type="match status" value="3"/>
</dbReference>
<sequence>MVWGRSHARAVEGTFSHDEVARNRRGAGAGEAKTGSHVTWESVSWVSHLPHPQGDSAGGSQAEREANASGPDTLSRRTDALSSTRKRRHTHRPLPRLSQKDGSKYEGLVKDGRCHVRGVLRYANGDRYEGEYKDNRMEGLGVYVWKNGAVYRGEWRKNDMHGCGVKLIPKGSGEIVPQEGEWLQDAYVGDVMACSKYASRKKAMEADAAALEARKLKPRDVGGEKSGGKKFFGLF</sequence>
<feature type="compositionally biased region" description="Basic residues" evidence="2">
    <location>
        <begin position="84"/>
        <end position="94"/>
    </location>
</feature>
<accession>A0A7S3CE35</accession>
<reference evidence="3" key="1">
    <citation type="submission" date="2021-01" db="EMBL/GenBank/DDBJ databases">
        <authorList>
            <person name="Corre E."/>
            <person name="Pelletier E."/>
            <person name="Niang G."/>
            <person name="Scheremetjew M."/>
            <person name="Finn R."/>
            <person name="Kale V."/>
            <person name="Holt S."/>
            <person name="Cochrane G."/>
            <person name="Meng A."/>
            <person name="Brown T."/>
            <person name="Cohen L."/>
        </authorList>
    </citation>
    <scope>NUCLEOTIDE SEQUENCE</scope>
    <source>
        <strain evidence="3">RCC1871</strain>
    </source>
</reference>
<dbReference type="PANTHER" id="PTHR23084:SF263">
    <property type="entry name" value="MORN REPEAT-CONTAINING PROTEIN 1"/>
    <property type="match status" value="1"/>
</dbReference>
<proteinExistence type="predicted"/>
<organism evidence="3">
    <name type="scientific">Chloropicon roscoffensis</name>
    <dbReference type="NCBI Taxonomy" id="1461544"/>
    <lineage>
        <taxon>Eukaryota</taxon>
        <taxon>Viridiplantae</taxon>
        <taxon>Chlorophyta</taxon>
        <taxon>Chloropicophyceae</taxon>
        <taxon>Chloropicales</taxon>
        <taxon>Chloropicaceae</taxon>
        <taxon>Chloropicon</taxon>
    </lineage>
</organism>